<accession>A0A811P2V5</accession>
<dbReference type="EMBL" id="CAJGYO010000006">
    <property type="protein sequence ID" value="CAD6236347.1"/>
    <property type="molecule type" value="Genomic_DNA"/>
</dbReference>
<protein>
    <submittedName>
        <fullName evidence="2">Uncharacterized protein</fullName>
    </submittedName>
</protein>
<sequence length="174" mass="17253">MAAEAQAEGPALPPAPPPPLAHGSSSASPEKRGLPIPGDDGGADEEERRLPAPSVAALDSVPSSVTEEEAEDSPGSACGGDGDGDGDGASFSFQHARGGFVALETTPKFGSFNPPGETELAGLDLKPAAAGHEADPVCSTEADDEVPAASVPGEEAKDESSQLRGGEVDGQVQA</sequence>
<comment type="caution">
    <text evidence="2">The sequence shown here is derived from an EMBL/GenBank/DDBJ whole genome shotgun (WGS) entry which is preliminary data.</text>
</comment>
<gene>
    <name evidence="2" type="ORF">NCGR_LOCUS24281</name>
</gene>
<evidence type="ECO:0000313" key="2">
    <source>
        <dbReference type="EMBL" id="CAD6236347.1"/>
    </source>
</evidence>
<evidence type="ECO:0000256" key="1">
    <source>
        <dbReference type="SAM" id="MobiDB-lite"/>
    </source>
</evidence>
<organism evidence="2 3">
    <name type="scientific">Miscanthus lutarioriparius</name>
    <dbReference type="NCBI Taxonomy" id="422564"/>
    <lineage>
        <taxon>Eukaryota</taxon>
        <taxon>Viridiplantae</taxon>
        <taxon>Streptophyta</taxon>
        <taxon>Embryophyta</taxon>
        <taxon>Tracheophyta</taxon>
        <taxon>Spermatophyta</taxon>
        <taxon>Magnoliopsida</taxon>
        <taxon>Liliopsida</taxon>
        <taxon>Poales</taxon>
        <taxon>Poaceae</taxon>
        <taxon>PACMAD clade</taxon>
        <taxon>Panicoideae</taxon>
        <taxon>Andropogonodae</taxon>
        <taxon>Andropogoneae</taxon>
        <taxon>Saccharinae</taxon>
        <taxon>Miscanthus</taxon>
    </lineage>
</organism>
<keyword evidence="3" id="KW-1185">Reference proteome</keyword>
<proteinExistence type="predicted"/>
<reference evidence="2" key="1">
    <citation type="submission" date="2020-10" db="EMBL/GenBank/DDBJ databases">
        <authorList>
            <person name="Han B."/>
            <person name="Lu T."/>
            <person name="Zhao Q."/>
            <person name="Huang X."/>
            <person name="Zhao Y."/>
        </authorList>
    </citation>
    <scope>NUCLEOTIDE SEQUENCE</scope>
</reference>
<feature type="region of interest" description="Disordered" evidence="1">
    <location>
        <begin position="1"/>
        <end position="93"/>
    </location>
</feature>
<dbReference type="OrthoDB" id="783433at2759"/>
<evidence type="ECO:0000313" key="3">
    <source>
        <dbReference type="Proteomes" id="UP000604825"/>
    </source>
</evidence>
<dbReference type="Proteomes" id="UP000604825">
    <property type="component" value="Unassembled WGS sequence"/>
</dbReference>
<feature type="region of interest" description="Disordered" evidence="1">
    <location>
        <begin position="129"/>
        <end position="174"/>
    </location>
</feature>
<feature type="compositionally biased region" description="Low complexity" evidence="1">
    <location>
        <begin position="1"/>
        <end position="10"/>
    </location>
</feature>
<feature type="compositionally biased region" description="Pro residues" evidence="1">
    <location>
        <begin position="11"/>
        <end position="20"/>
    </location>
</feature>
<name>A0A811P2V5_9POAL</name>
<dbReference type="AlphaFoldDB" id="A0A811P2V5"/>